<keyword evidence="10" id="KW-1185">Reference proteome</keyword>
<dbReference type="SUPFAM" id="SSF161098">
    <property type="entry name" value="MetI-like"/>
    <property type="match status" value="1"/>
</dbReference>
<organism evidence="9 10">
    <name type="scientific">Solicola gregarius</name>
    <dbReference type="NCBI Taxonomy" id="2908642"/>
    <lineage>
        <taxon>Bacteria</taxon>
        <taxon>Bacillati</taxon>
        <taxon>Actinomycetota</taxon>
        <taxon>Actinomycetes</taxon>
        <taxon>Propionibacteriales</taxon>
        <taxon>Nocardioidaceae</taxon>
        <taxon>Solicola</taxon>
    </lineage>
</organism>
<keyword evidence="3" id="KW-1003">Cell membrane</keyword>
<feature type="transmembrane region" description="Helical" evidence="7">
    <location>
        <begin position="87"/>
        <end position="110"/>
    </location>
</feature>
<sequence length="288" mass="30218">MSSATQASVRPRRRLIGSLDWLSRASVVVLVVLIVATVAARWFGLGGDPTETVGPRLTPPGSGYPLGTDSLGRSLLPRLLEGIGTTLLLSSIAVVVTAVVSTAMGILAGYHGGRTNEALMRLVDVLYSFPTIVLAILVAAMLGPGRPAAMASIVLVTVPLMTRMVSASARSVAQRYFVTAAVISGVPTYRILLRHILRNVSGTIAVQGTYALSVGILVEGVLSFLGYGVQLPGASLGLLIQEGNLYMVTAPWLIVTPGVVLVVAILAINLIGDGLRDRFEPREVRSLV</sequence>
<evidence type="ECO:0000256" key="1">
    <source>
        <dbReference type="ARBA" id="ARBA00004651"/>
    </source>
</evidence>
<evidence type="ECO:0000256" key="4">
    <source>
        <dbReference type="ARBA" id="ARBA00022692"/>
    </source>
</evidence>
<dbReference type="PROSITE" id="PS50928">
    <property type="entry name" value="ABC_TM1"/>
    <property type="match status" value="1"/>
</dbReference>
<evidence type="ECO:0000256" key="6">
    <source>
        <dbReference type="ARBA" id="ARBA00023136"/>
    </source>
</evidence>
<feature type="transmembrane region" description="Helical" evidence="7">
    <location>
        <begin position="249"/>
        <end position="272"/>
    </location>
</feature>
<dbReference type="CDD" id="cd06261">
    <property type="entry name" value="TM_PBP2"/>
    <property type="match status" value="1"/>
</dbReference>
<keyword evidence="6 7" id="KW-0472">Membrane</keyword>
<dbReference type="Gene3D" id="1.10.3720.10">
    <property type="entry name" value="MetI-like"/>
    <property type="match status" value="1"/>
</dbReference>
<comment type="subcellular location">
    <subcellularLocation>
        <location evidence="1 7">Cell membrane</location>
        <topology evidence="1 7">Multi-pass membrane protein</topology>
    </subcellularLocation>
</comment>
<dbReference type="PANTHER" id="PTHR43386">
    <property type="entry name" value="OLIGOPEPTIDE TRANSPORT SYSTEM PERMEASE PROTEIN APPC"/>
    <property type="match status" value="1"/>
</dbReference>
<dbReference type="InterPro" id="IPR050366">
    <property type="entry name" value="BP-dependent_transpt_permease"/>
</dbReference>
<evidence type="ECO:0000256" key="7">
    <source>
        <dbReference type="RuleBase" id="RU363032"/>
    </source>
</evidence>
<dbReference type="RefSeq" id="WP_271635500.1">
    <property type="nucleotide sequence ID" value="NZ_CP094970.1"/>
</dbReference>
<keyword evidence="5 7" id="KW-1133">Transmembrane helix</keyword>
<keyword evidence="2 7" id="KW-0813">Transport</keyword>
<reference evidence="9" key="1">
    <citation type="submission" date="2022-01" db="EMBL/GenBank/DDBJ databases">
        <title>Nocardioidaceae gen. sp. A5X3R13.</title>
        <authorList>
            <person name="Lopez Marin M.A."/>
            <person name="Uhlik O."/>
        </authorList>
    </citation>
    <scope>NUCLEOTIDE SEQUENCE</scope>
    <source>
        <strain evidence="9">A5X3R13</strain>
    </source>
</reference>
<evidence type="ECO:0000259" key="8">
    <source>
        <dbReference type="PROSITE" id="PS50928"/>
    </source>
</evidence>
<evidence type="ECO:0000256" key="5">
    <source>
        <dbReference type="ARBA" id="ARBA00022989"/>
    </source>
</evidence>
<dbReference type="InterPro" id="IPR035906">
    <property type="entry name" value="MetI-like_sf"/>
</dbReference>
<feature type="transmembrane region" description="Helical" evidence="7">
    <location>
        <begin position="204"/>
        <end position="229"/>
    </location>
</feature>
<comment type="similarity">
    <text evidence="7">Belongs to the binding-protein-dependent transport system permease family.</text>
</comment>
<evidence type="ECO:0000256" key="2">
    <source>
        <dbReference type="ARBA" id="ARBA00022448"/>
    </source>
</evidence>
<feature type="domain" description="ABC transmembrane type-1" evidence="8">
    <location>
        <begin position="83"/>
        <end position="272"/>
    </location>
</feature>
<gene>
    <name evidence="9" type="ORF">L0C25_05840</name>
</gene>
<evidence type="ECO:0000256" key="3">
    <source>
        <dbReference type="ARBA" id="ARBA00022475"/>
    </source>
</evidence>
<proteinExistence type="inferred from homology"/>
<dbReference type="EMBL" id="CP094970">
    <property type="protein sequence ID" value="UYM06592.1"/>
    <property type="molecule type" value="Genomic_DNA"/>
</dbReference>
<dbReference type="Proteomes" id="UP001164390">
    <property type="component" value="Chromosome"/>
</dbReference>
<evidence type="ECO:0000313" key="9">
    <source>
        <dbReference type="EMBL" id="UYM06592.1"/>
    </source>
</evidence>
<dbReference type="InterPro" id="IPR000515">
    <property type="entry name" value="MetI-like"/>
</dbReference>
<dbReference type="GO" id="GO:0055085">
    <property type="term" value="P:transmembrane transport"/>
    <property type="evidence" value="ECO:0007669"/>
    <property type="project" value="InterPro"/>
</dbReference>
<accession>A0AA46TJQ6</accession>
<keyword evidence="4 7" id="KW-0812">Transmembrane</keyword>
<protein>
    <submittedName>
        <fullName evidence="9">ABC transporter permease</fullName>
    </submittedName>
</protein>
<name>A0AA46TJQ6_9ACTN</name>
<dbReference type="PANTHER" id="PTHR43386:SF25">
    <property type="entry name" value="PEPTIDE ABC TRANSPORTER PERMEASE PROTEIN"/>
    <property type="match status" value="1"/>
</dbReference>
<dbReference type="GO" id="GO:0005886">
    <property type="term" value="C:plasma membrane"/>
    <property type="evidence" value="ECO:0007669"/>
    <property type="project" value="UniProtKB-SubCell"/>
</dbReference>
<feature type="transmembrane region" description="Helical" evidence="7">
    <location>
        <begin position="122"/>
        <end position="142"/>
    </location>
</feature>
<dbReference type="AlphaFoldDB" id="A0AA46TJQ6"/>
<dbReference type="Pfam" id="PF00528">
    <property type="entry name" value="BPD_transp_1"/>
    <property type="match status" value="1"/>
</dbReference>
<dbReference type="KEGG" id="sgrg:L0C25_05840"/>
<feature type="transmembrane region" description="Helical" evidence="7">
    <location>
        <begin position="21"/>
        <end position="43"/>
    </location>
</feature>
<evidence type="ECO:0000313" key="10">
    <source>
        <dbReference type="Proteomes" id="UP001164390"/>
    </source>
</evidence>